<dbReference type="Gene3D" id="3.30.930.10">
    <property type="entry name" value="Bira Bifunctional Protein, Domain 2"/>
    <property type="match status" value="1"/>
</dbReference>
<feature type="domain" description="Aminoacyl-transfer RNA synthetases class-II family profile" evidence="11">
    <location>
        <begin position="25"/>
        <end position="268"/>
    </location>
</feature>
<dbReference type="GeneID" id="93075375"/>
<comment type="pathway">
    <text evidence="2 9">Amino-acid biosynthesis; L-histidine biosynthesis; L-histidine from 5-phospho-alpha-D-ribose 1-diphosphate: step 1/9.</text>
</comment>
<evidence type="ECO:0000256" key="9">
    <source>
        <dbReference type="HAMAP-Rule" id="MF_00125"/>
    </source>
</evidence>
<dbReference type="InterPro" id="IPR004517">
    <property type="entry name" value="HisZ"/>
</dbReference>
<dbReference type="eggNOG" id="COG3705">
    <property type="taxonomic scope" value="Bacteria"/>
</dbReference>
<dbReference type="Pfam" id="PF13393">
    <property type="entry name" value="tRNA-synt_His"/>
    <property type="match status" value="1"/>
</dbReference>
<accession>A0A0H3J5Q3</accession>
<dbReference type="NCBIfam" id="TIGR00443">
    <property type="entry name" value="hisZ_biosyn_reg"/>
    <property type="match status" value="1"/>
</dbReference>
<proteinExistence type="inferred from homology"/>
<evidence type="ECO:0000313" key="15">
    <source>
        <dbReference type="Proteomes" id="UP000030905"/>
    </source>
</evidence>
<dbReference type="GO" id="GO:0000105">
    <property type="term" value="P:L-histidine biosynthetic process"/>
    <property type="evidence" value="ECO:0007669"/>
    <property type="project" value="UniProtKB-UniRule"/>
</dbReference>
<dbReference type="GO" id="GO:0004821">
    <property type="term" value="F:histidine-tRNA ligase activity"/>
    <property type="evidence" value="ECO:0007669"/>
    <property type="project" value="TreeGrafter"/>
</dbReference>
<dbReference type="InterPro" id="IPR041715">
    <property type="entry name" value="HisRS-like_core"/>
</dbReference>
<reference evidence="13 14" key="3">
    <citation type="journal article" name="Genome Announc.">
        <title>Improved Draft Genome Sequence of Clostridium pasteurianum Strain ATCC 6013 (DSM 525) Using a Hybrid Next-Generation Sequencing Approach.</title>
        <authorList>
            <person name="Pyne M.E."/>
            <person name="Utturkar S."/>
            <person name="Brown S.D."/>
            <person name="Moo-Young M."/>
            <person name="Chung D.A."/>
            <person name="Chou C.P."/>
        </authorList>
    </citation>
    <scope>NUCLEOTIDE SEQUENCE [LARGE SCALE GENOMIC DNA]</scope>
    <source>
        <strain evidence="13 14">ATCC 6013</strain>
    </source>
</reference>
<dbReference type="HAMAP" id="MF_00125">
    <property type="entry name" value="HisZ"/>
    <property type="match status" value="1"/>
</dbReference>
<dbReference type="PATRIC" id="fig|1262449.3.peg.3159"/>
<keyword evidence="13" id="KW-0436">Ligase</keyword>
<feature type="binding site" evidence="10">
    <location>
        <begin position="81"/>
        <end position="83"/>
    </location>
    <ligand>
        <name>L-histidine</name>
        <dbReference type="ChEBI" id="CHEBI:57595"/>
    </ligand>
</feature>
<evidence type="ECO:0000313" key="12">
    <source>
        <dbReference type="EMBL" id="AJA53324.1"/>
    </source>
</evidence>
<keyword evidence="6 9" id="KW-0028">Amino-acid biosynthesis</keyword>
<dbReference type="GO" id="GO:0140096">
    <property type="term" value="F:catalytic activity, acting on a protein"/>
    <property type="evidence" value="ECO:0007669"/>
    <property type="project" value="UniProtKB-ARBA"/>
</dbReference>
<evidence type="ECO:0000256" key="6">
    <source>
        <dbReference type="ARBA" id="ARBA00022605"/>
    </source>
</evidence>
<dbReference type="EMBL" id="JPGY02000001">
    <property type="protein sequence ID" value="KRU14651.1"/>
    <property type="molecule type" value="Genomic_DNA"/>
</dbReference>
<comment type="subcellular location">
    <subcellularLocation>
        <location evidence="1 9">Cytoplasm</location>
    </subcellularLocation>
</comment>
<evidence type="ECO:0000313" key="14">
    <source>
        <dbReference type="Proteomes" id="UP000028042"/>
    </source>
</evidence>
<dbReference type="AlphaFoldDB" id="A0A0H3J5Q3"/>
<gene>
    <name evidence="9 12" type="primary">hisZ</name>
    <name evidence="12" type="ORF">CLPA_c32700</name>
    <name evidence="13" type="ORF">CP6013_03910</name>
</gene>
<comment type="subunit">
    <text evidence="9">Heteromultimer composed of HisG and HisZ subunits.</text>
</comment>
<keyword evidence="12" id="KW-0808">Transferase</keyword>
<dbReference type="CDD" id="cd00773">
    <property type="entry name" value="HisRS-like_core"/>
    <property type="match status" value="1"/>
</dbReference>
<dbReference type="GO" id="GO:0005737">
    <property type="term" value="C:cytoplasm"/>
    <property type="evidence" value="ECO:0007669"/>
    <property type="project" value="UniProtKB-SubCell"/>
</dbReference>
<protein>
    <recommendedName>
        <fullName evidence="4 9">ATP phosphoribosyltransferase regulatory subunit</fullName>
    </recommendedName>
</protein>
<organism evidence="12 15">
    <name type="scientific">Clostridium pasteurianum DSM 525 = ATCC 6013</name>
    <dbReference type="NCBI Taxonomy" id="1262449"/>
    <lineage>
        <taxon>Bacteria</taxon>
        <taxon>Bacillati</taxon>
        <taxon>Bacillota</taxon>
        <taxon>Clostridia</taxon>
        <taxon>Eubacteriales</taxon>
        <taxon>Clostridiaceae</taxon>
        <taxon>Clostridium</taxon>
    </lineage>
</organism>
<dbReference type="PANTHER" id="PTHR43707:SF6">
    <property type="entry name" value="ATP PHOSPHORIBOSYLTRANSFERASE REGULATORY SUBUNIT"/>
    <property type="match status" value="1"/>
</dbReference>
<feature type="binding site" evidence="10">
    <location>
        <begin position="276"/>
        <end position="277"/>
    </location>
    <ligand>
        <name>L-histidine</name>
        <dbReference type="ChEBI" id="CHEBI:57595"/>
    </ligand>
</feature>
<dbReference type="Proteomes" id="UP000028042">
    <property type="component" value="Unassembled WGS sequence"/>
</dbReference>
<dbReference type="PIRSF" id="PIRSF001549">
    <property type="entry name" value="His-tRNA_synth"/>
    <property type="match status" value="1"/>
</dbReference>
<dbReference type="EMBL" id="CP009268">
    <property type="protein sequence ID" value="AJA53324.1"/>
    <property type="molecule type" value="Genomic_DNA"/>
</dbReference>
<feature type="binding site" evidence="10">
    <location>
        <position position="129"/>
    </location>
    <ligand>
        <name>L-histidine</name>
        <dbReference type="ChEBI" id="CHEBI:57595"/>
    </ligand>
</feature>
<dbReference type="InterPro" id="IPR006195">
    <property type="entry name" value="aa-tRNA-synth_II"/>
</dbReference>
<evidence type="ECO:0000256" key="7">
    <source>
        <dbReference type="ARBA" id="ARBA00023102"/>
    </source>
</evidence>
<reference evidence="12 15" key="1">
    <citation type="journal article" date="2015" name="Genome Announc.">
        <title>Complete Genome Sequence of the Nitrogen-Fixing and Solvent-Producing Clostridium pasteurianum DSM 525.</title>
        <authorList>
            <person name="Poehlein A."/>
            <person name="Grosse-Honebrink A."/>
            <person name="Zhang Y."/>
            <person name="Minton N.P."/>
            <person name="Daniel R."/>
        </authorList>
    </citation>
    <scope>NUCLEOTIDE SEQUENCE [LARGE SCALE GENOMIC DNA]</scope>
    <source>
        <strain evidence="12">DSM 525</strain>
        <strain evidence="15">DSM 525 / ATCC 6013</strain>
    </source>
</reference>
<dbReference type="GO" id="GO:0016757">
    <property type="term" value="F:glycosyltransferase activity"/>
    <property type="evidence" value="ECO:0007669"/>
    <property type="project" value="UniProtKB-KW"/>
</dbReference>
<keyword evidence="12" id="KW-0328">Glycosyltransferase</keyword>
<evidence type="ECO:0000313" key="13">
    <source>
        <dbReference type="EMBL" id="KRU14651.1"/>
    </source>
</evidence>
<dbReference type="Proteomes" id="UP000030905">
    <property type="component" value="Chromosome"/>
</dbReference>
<dbReference type="PROSITE" id="PS50862">
    <property type="entry name" value="AA_TRNA_LIGASE_II"/>
    <property type="match status" value="1"/>
</dbReference>
<evidence type="ECO:0000259" key="11">
    <source>
        <dbReference type="PROSITE" id="PS50862"/>
    </source>
</evidence>
<evidence type="ECO:0000256" key="4">
    <source>
        <dbReference type="ARBA" id="ARBA00020397"/>
    </source>
</evidence>
<feature type="binding site" evidence="10">
    <location>
        <position position="111"/>
    </location>
    <ligand>
        <name>L-histidine</name>
        <dbReference type="ChEBI" id="CHEBI:57595"/>
    </ligand>
</feature>
<evidence type="ECO:0000256" key="5">
    <source>
        <dbReference type="ARBA" id="ARBA00022490"/>
    </source>
</evidence>
<keyword evidence="15" id="KW-1185">Reference proteome</keyword>
<dbReference type="KEGG" id="cpae:CPAST_c32700"/>
<evidence type="ECO:0000256" key="3">
    <source>
        <dbReference type="ARBA" id="ARBA00005539"/>
    </source>
</evidence>
<dbReference type="NCBIfam" id="NF008936">
    <property type="entry name" value="PRK12292.1-3"/>
    <property type="match status" value="1"/>
</dbReference>
<dbReference type="UniPathway" id="UPA00031">
    <property type="reaction ID" value="UER00006"/>
</dbReference>
<dbReference type="InterPro" id="IPR045864">
    <property type="entry name" value="aa-tRNA-synth_II/BPL/LPL"/>
</dbReference>
<evidence type="ECO:0000256" key="2">
    <source>
        <dbReference type="ARBA" id="ARBA00004667"/>
    </source>
</evidence>
<dbReference type="SUPFAM" id="SSF55681">
    <property type="entry name" value="Class II aaRS and biotin synthetases"/>
    <property type="match status" value="1"/>
</dbReference>
<keyword evidence="5 9" id="KW-0963">Cytoplasm</keyword>
<evidence type="ECO:0000256" key="10">
    <source>
        <dbReference type="PIRSR" id="PIRSR001549-1"/>
    </source>
</evidence>
<dbReference type="RefSeq" id="WP_003446820.1">
    <property type="nucleotide sequence ID" value="NZ_ANZB01000012.1"/>
</dbReference>
<evidence type="ECO:0000256" key="1">
    <source>
        <dbReference type="ARBA" id="ARBA00004496"/>
    </source>
</evidence>
<keyword evidence="7 9" id="KW-0368">Histidine biosynthesis</keyword>
<dbReference type="KEGG" id="cpat:CLPA_c32700"/>
<name>A0A0H3J5Q3_CLOPA</name>
<evidence type="ECO:0000256" key="8">
    <source>
        <dbReference type="ARBA" id="ARBA00025246"/>
    </source>
</evidence>
<dbReference type="GO" id="GO:0006427">
    <property type="term" value="P:histidyl-tRNA aminoacylation"/>
    <property type="evidence" value="ECO:0007669"/>
    <property type="project" value="TreeGrafter"/>
</dbReference>
<comment type="similarity">
    <text evidence="3 9">Belongs to the class-II aminoacyl-tRNA synthetase family. HisZ subfamily.</text>
</comment>
<dbReference type="InterPro" id="IPR004516">
    <property type="entry name" value="HisRS/HisZ"/>
</dbReference>
<feature type="binding site" evidence="10">
    <location>
        <position position="125"/>
    </location>
    <ligand>
        <name>L-histidine</name>
        <dbReference type="ChEBI" id="CHEBI:57595"/>
    </ligand>
</feature>
<reference evidence="13" key="2">
    <citation type="submission" date="2015-10" db="EMBL/GenBank/DDBJ databases">
        <title>Improved Draft Genome Sequence of Clostridium pasteurianum Strain ATCC 6013 (DSM 525) Using a Hybrid Next-Generation Sequencing Approach.</title>
        <authorList>
            <person name="Pyne M.E."/>
            <person name="Utturkar S.M."/>
            <person name="Brown S.D."/>
            <person name="Moo-Young M."/>
            <person name="Chung D.A."/>
            <person name="Chou P.C."/>
        </authorList>
    </citation>
    <scope>NUCLEOTIDE SEQUENCE</scope>
    <source>
        <strain evidence="13">ATCC 6013</strain>
    </source>
</reference>
<comment type="function">
    <text evidence="8 9">Required for the first step of histidine biosynthesis. May allow the feedback regulation of ATP phosphoribosyltransferase activity by histidine.</text>
</comment>
<comment type="miscellaneous">
    <text evidence="9">This function is generally fulfilled by the C-terminal part of HisG, which is missing in some bacteria such as this one.</text>
</comment>
<sequence length="414" mass="47679">MANLKKYIPEGTKDILFEECRSKIKIEDLIRDVYINYGYNEIISPTLEFYDVFNMENQPIPQEKMYKLFDNRGRILVLRSDMTTPIARIAATKIKPEMYPLKLFYSQNIFRVNEVLNGKLSEFTQSGIEIIGVDSIRGDIEAIITGIEALKRIGLRNFKIEIGDSQFFRQLTDNLPLNMEEKEQVRLFIQNKNIAGLREFLDNNSKIIDLNALEILQRLPELFGGKEIITETRELLGKSYGIKALENIERVYEVMDKLGYSKYISIDLGMVQNLNYYSGLIFRGYCMEAGDSILSGGRYDKLIENFGKKLPATGLAINVDIVVEALKTQGKTFADNKMEKIIHCNFDDLHKGYDLVMKLKEKGTKAEVSLMKKLEESFQYAEKMGVKSVINISEQMEYKFEDNIWIKGSKIITE</sequence>
<dbReference type="PANTHER" id="PTHR43707">
    <property type="entry name" value="HISTIDYL-TRNA SYNTHETASE"/>
    <property type="match status" value="1"/>
</dbReference>